<organism evidence="7 8">
    <name type="scientific">Pseudocohnilembus persalinus</name>
    <name type="common">Ciliate</name>
    <dbReference type="NCBI Taxonomy" id="266149"/>
    <lineage>
        <taxon>Eukaryota</taxon>
        <taxon>Sar</taxon>
        <taxon>Alveolata</taxon>
        <taxon>Ciliophora</taxon>
        <taxon>Intramacronucleata</taxon>
        <taxon>Oligohymenophorea</taxon>
        <taxon>Scuticociliatia</taxon>
        <taxon>Philasterida</taxon>
        <taxon>Pseudocohnilembidae</taxon>
        <taxon>Pseudocohnilembus</taxon>
    </lineage>
</organism>
<dbReference type="InParanoid" id="A0A0V0QS63"/>
<dbReference type="PANTHER" id="PTHR13451">
    <property type="entry name" value="CLASS II CROSSOVER JUNCTION ENDONUCLEASE MUS81"/>
    <property type="match status" value="1"/>
</dbReference>
<feature type="region of interest" description="Disordered" evidence="5">
    <location>
        <begin position="819"/>
        <end position="846"/>
    </location>
</feature>
<feature type="region of interest" description="Disordered" evidence="5">
    <location>
        <begin position="312"/>
        <end position="340"/>
    </location>
</feature>
<dbReference type="SUPFAM" id="SSF52980">
    <property type="entry name" value="Restriction endonuclease-like"/>
    <property type="match status" value="1"/>
</dbReference>
<feature type="compositionally biased region" description="Low complexity" evidence="5">
    <location>
        <begin position="312"/>
        <end position="331"/>
    </location>
</feature>
<protein>
    <recommendedName>
        <fullName evidence="1 4">Crossover junction endonuclease MUS81</fullName>
        <ecNumber evidence="4">3.1.22.-</ecNumber>
    </recommendedName>
</protein>
<dbReference type="Gene3D" id="3.40.50.10130">
    <property type="match status" value="1"/>
</dbReference>
<dbReference type="GO" id="GO:0008821">
    <property type="term" value="F:crossover junction DNA endonuclease activity"/>
    <property type="evidence" value="ECO:0007669"/>
    <property type="project" value="UniProtKB-UniRule"/>
</dbReference>
<dbReference type="Pfam" id="PF02732">
    <property type="entry name" value="ERCC4"/>
    <property type="match status" value="1"/>
</dbReference>
<dbReference type="GO" id="GO:0000727">
    <property type="term" value="P:double-strand break repair via break-induced replication"/>
    <property type="evidence" value="ECO:0007669"/>
    <property type="project" value="UniProtKB-UniRule"/>
</dbReference>
<keyword evidence="4" id="KW-0479">Metal-binding</keyword>
<dbReference type="EMBL" id="LDAU01000110">
    <property type="protein sequence ID" value="KRX04858.1"/>
    <property type="molecule type" value="Genomic_DNA"/>
</dbReference>
<keyword evidence="4" id="KW-0540">Nuclease</keyword>
<dbReference type="GO" id="GO:0005634">
    <property type="term" value="C:nucleus"/>
    <property type="evidence" value="ECO:0007669"/>
    <property type="project" value="UniProtKB-SubCell"/>
</dbReference>
<sequence>MTAIIMKKVRQKYETYIKGAQDFDEDDMNENIQQQEIGQQNMKKQNGQINKKQKNKKQQEIQGDVEMELQNQVNQVEKFEESKSQQIENDNLFSRLMKKQKQDNNQNTVKQHQQQFFQNDNTQYSQENDFNYLDQTDYNDYNNINDEKFVDDINYIQKDEQSNYFKKQYQSIKQIQIYKGQDSLGSLEFMKNEEYIKEQQKLLEEIQKNKQKQNKAIIIEDSNSILQQKNQDQVNISNKRDFYEFSKKENDIQAQNIDQINELIQKKQPQPIFIQIQDESQQELNSSIDSNNNSGFQNQIENSINQIPDLNIKQNTNQNNTDNSTTQNTKNVQKKKYMPKPNTNPYNLLVAIYCYSVQKNKTYVSKQNIKDIVKELRVQDFDIQVKNYNGLNVLKDKEIINIFSIKNEEKIELTNQGKQLAAQFYEDILKKKLEQKDNNCEIITDSESENESQKENSKKSVNQNLHQKNNQIIIQEKSRNNLTQKGKNDKNLLMINEVQSEEDIDDVNKYESFNYKIYLLIDNREKNKKGEEENEIQKRIEKFGIDAELTQLPLGDFLWTIELELDQEQTQYYLLDTVVERKKADDLAASIQDKRYKDQKKRLKFSKIKNIIYLLEGQASKNCILPQSVLEKAILHTSVKDGIKIKNTATINETVKWLASMTISIQKSFERKYNQLAENQCLEFNQTYEDYENRNKKHANVDIGQQLGYMLFVMKQSGDNAVYQILNVADTPYKLYEYIQKLKIQMENLKNIKKRQYEHKTLLDLMTKQFIKDCKENCQEKIPGIRGINQKQAESLIKLFCNLNDSCYYNDNQYQNQNSLSNNNTVEFSNQNNKKQQKPGNKKKGDYVKNMQQTFEFQDFKSIKKIIDSEDIFSKNKQYSQKNKGIIQQQNHKQKININLQNSFQQPQHQNMNNQIKIDKLDNILQNIDQILSGDDDNKIFDQSDENN</sequence>
<keyword evidence="4" id="KW-0233">DNA recombination</keyword>
<accession>A0A0V0QS63</accession>
<evidence type="ECO:0000256" key="1">
    <source>
        <dbReference type="ARBA" id="ARBA00017114"/>
    </source>
</evidence>
<evidence type="ECO:0000256" key="5">
    <source>
        <dbReference type="SAM" id="MobiDB-lite"/>
    </source>
</evidence>
<dbReference type="GO" id="GO:0000712">
    <property type="term" value="P:resolution of meiotic recombination intermediates"/>
    <property type="evidence" value="ECO:0007669"/>
    <property type="project" value="TreeGrafter"/>
</dbReference>
<dbReference type="GO" id="GO:0048257">
    <property type="term" value="F:3'-flap endonuclease activity"/>
    <property type="evidence" value="ECO:0007669"/>
    <property type="project" value="TreeGrafter"/>
</dbReference>
<comment type="cofactor">
    <cofactor evidence="4">
        <name>Mg(2+)</name>
        <dbReference type="ChEBI" id="CHEBI:18420"/>
    </cofactor>
</comment>
<comment type="similarity">
    <text evidence="4">Belongs to the XPF family.</text>
</comment>
<dbReference type="PANTHER" id="PTHR13451:SF0">
    <property type="entry name" value="CROSSOVER JUNCTION ENDONUCLEASE MUS81"/>
    <property type="match status" value="1"/>
</dbReference>
<comment type="caution">
    <text evidence="7">The sequence shown here is derived from an EMBL/GenBank/DDBJ whole genome shotgun (WGS) entry which is preliminary data.</text>
</comment>
<keyword evidence="4" id="KW-0227">DNA damage</keyword>
<keyword evidence="2 4" id="KW-0378">Hydrolase</keyword>
<proteinExistence type="inferred from homology"/>
<dbReference type="Gene3D" id="1.10.10.10">
    <property type="entry name" value="Winged helix-like DNA-binding domain superfamily/Winged helix DNA-binding domain"/>
    <property type="match status" value="1"/>
</dbReference>
<keyword evidence="3" id="KW-0469">Meiosis</keyword>
<keyword evidence="8" id="KW-1185">Reference proteome</keyword>
<feature type="domain" description="ERCC4" evidence="6">
    <location>
        <begin position="518"/>
        <end position="619"/>
    </location>
</feature>
<keyword evidence="4" id="KW-0234">DNA repair</keyword>
<evidence type="ECO:0000256" key="2">
    <source>
        <dbReference type="ARBA" id="ARBA00022801"/>
    </source>
</evidence>
<keyword evidence="4" id="KW-0460">Magnesium</keyword>
<feature type="compositionally biased region" description="Low complexity" evidence="5">
    <location>
        <begin position="819"/>
        <end position="834"/>
    </location>
</feature>
<comment type="function">
    <text evidence="4">Interacts with EME1 to form a DNA structure-specific endonuclease with substrate preference for branched DNA structures with a 5'-end at the branch nick. Typical substrates include 3'-flap structures, D-loops, replication forks and nicked Holliday junctions. May be required in mitosis for the processing of stalled or collapsed replication fork intermediates. May be required in meiosis for the repair of meiosis-specific double strand breaks subsequent to single-end invasion (SEI).</text>
</comment>
<dbReference type="GO" id="GO:0046872">
    <property type="term" value="F:metal ion binding"/>
    <property type="evidence" value="ECO:0007669"/>
    <property type="project" value="UniProtKB-UniRule"/>
</dbReference>
<feature type="region of interest" description="Disordered" evidence="5">
    <location>
        <begin position="40"/>
        <end position="60"/>
    </location>
</feature>
<feature type="region of interest" description="Disordered" evidence="5">
    <location>
        <begin position="443"/>
        <end position="470"/>
    </location>
</feature>
<comment type="subcellular location">
    <subcellularLocation>
        <location evidence="4">Nucleus</location>
    </subcellularLocation>
</comment>
<dbReference type="GO" id="GO:0031573">
    <property type="term" value="P:mitotic intra-S DNA damage checkpoint signaling"/>
    <property type="evidence" value="ECO:0007669"/>
    <property type="project" value="TreeGrafter"/>
</dbReference>
<gene>
    <name evidence="7" type="ORF">PPERSA_06492</name>
</gene>
<dbReference type="GO" id="GO:0003677">
    <property type="term" value="F:DNA binding"/>
    <property type="evidence" value="ECO:0007669"/>
    <property type="project" value="UniProtKB-UniRule"/>
</dbReference>
<comment type="subunit">
    <text evidence="4">Interacts with EME1.</text>
</comment>
<name>A0A0V0QS63_PSEPJ</name>
<evidence type="ECO:0000256" key="3">
    <source>
        <dbReference type="ARBA" id="ARBA00023254"/>
    </source>
</evidence>
<dbReference type="OrthoDB" id="283968at2759"/>
<dbReference type="Proteomes" id="UP000054937">
    <property type="component" value="Unassembled WGS sequence"/>
</dbReference>
<evidence type="ECO:0000259" key="6">
    <source>
        <dbReference type="SMART" id="SM00891"/>
    </source>
</evidence>
<dbReference type="CDD" id="cd20074">
    <property type="entry name" value="XPF_nuclease_Mus81"/>
    <property type="match status" value="1"/>
</dbReference>
<dbReference type="EC" id="3.1.22.-" evidence="4"/>
<keyword evidence="4 7" id="KW-0255">Endonuclease</keyword>
<dbReference type="InterPro" id="IPR011335">
    <property type="entry name" value="Restrct_endonuc-II-like"/>
</dbReference>
<evidence type="ECO:0000256" key="4">
    <source>
        <dbReference type="RuleBase" id="RU369042"/>
    </source>
</evidence>
<dbReference type="InterPro" id="IPR006166">
    <property type="entry name" value="ERCC4_domain"/>
</dbReference>
<dbReference type="InterPro" id="IPR047416">
    <property type="entry name" value="XPF_nuclease_Mus81"/>
</dbReference>
<dbReference type="InterPro" id="IPR033309">
    <property type="entry name" value="Mus81"/>
</dbReference>
<evidence type="ECO:0000313" key="8">
    <source>
        <dbReference type="Proteomes" id="UP000054937"/>
    </source>
</evidence>
<dbReference type="GO" id="GO:0048476">
    <property type="term" value="C:Holliday junction resolvase complex"/>
    <property type="evidence" value="ECO:0007669"/>
    <property type="project" value="UniProtKB-UniRule"/>
</dbReference>
<reference evidence="7 8" key="1">
    <citation type="journal article" date="2015" name="Sci. Rep.">
        <title>Genome of the facultative scuticociliatosis pathogen Pseudocohnilembus persalinus provides insight into its virulence through horizontal gene transfer.</title>
        <authorList>
            <person name="Xiong J."/>
            <person name="Wang G."/>
            <person name="Cheng J."/>
            <person name="Tian M."/>
            <person name="Pan X."/>
            <person name="Warren A."/>
            <person name="Jiang C."/>
            <person name="Yuan D."/>
            <person name="Miao W."/>
        </authorList>
    </citation>
    <scope>NUCLEOTIDE SEQUENCE [LARGE SCALE GENOMIC DNA]</scope>
    <source>
        <strain evidence="7">36N120E</strain>
    </source>
</reference>
<dbReference type="FunFam" id="3.40.50.10130:FF:000005">
    <property type="entry name" value="crossover junction endonuclease MUS81 isoform X1"/>
    <property type="match status" value="1"/>
</dbReference>
<dbReference type="GO" id="GO:0006308">
    <property type="term" value="P:DNA catabolic process"/>
    <property type="evidence" value="ECO:0007669"/>
    <property type="project" value="UniProtKB-UniRule"/>
</dbReference>
<evidence type="ECO:0000313" key="7">
    <source>
        <dbReference type="EMBL" id="KRX04858.1"/>
    </source>
</evidence>
<keyword evidence="4" id="KW-0539">Nucleus</keyword>
<feature type="compositionally biased region" description="Low complexity" evidence="5">
    <location>
        <begin position="40"/>
        <end position="50"/>
    </location>
</feature>
<dbReference type="InterPro" id="IPR036388">
    <property type="entry name" value="WH-like_DNA-bd_sf"/>
</dbReference>
<dbReference type="SMART" id="SM00891">
    <property type="entry name" value="ERCC4"/>
    <property type="match status" value="1"/>
</dbReference>
<dbReference type="AlphaFoldDB" id="A0A0V0QS63"/>